<dbReference type="RefSeq" id="WP_022054036.1">
    <property type="nucleotide sequence ID" value="NZ_HF998160.1"/>
</dbReference>
<evidence type="ECO:0000313" key="4">
    <source>
        <dbReference type="Proteomes" id="UP000018372"/>
    </source>
</evidence>
<dbReference type="InterPro" id="IPR002909">
    <property type="entry name" value="IPT_dom"/>
</dbReference>
<dbReference type="PANTHER" id="PTHR46769:SF2">
    <property type="entry name" value="FIBROCYSTIN-L ISOFORM 2 PRECURSOR-RELATED"/>
    <property type="match status" value="1"/>
</dbReference>
<feature type="domain" description="IPT/TIG" evidence="2">
    <location>
        <begin position="119"/>
        <end position="206"/>
    </location>
</feature>
<dbReference type="AlphaFoldDB" id="R5V8T4"/>
<dbReference type="InterPro" id="IPR013783">
    <property type="entry name" value="Ig-like_fold"/>
</dbReference>
<evidence type="ECO:0000256" key="1">
    <source>
        <dbReference type="ARBA" id="ARBA00022729"/>
    </source>
</evidence>
<accession>R5V8T4</accession>
<evidence type="ECO:0000259" key="2">
    <source>
        <dbReference type="SMART" id="SM00429"/>
    </source>
</evidence>
<dbReference type="Pfam" id="PF01833">
    <property type="entry name" value="TIG"/>
    <property type="match status" value="3"/>
</dbReference>
<reference evidence="3" key="1">
    <citation type="submission" date="2012-11" db="EMBL/GenBank/DDBJ databases">
        <title>Dependencies among metagenomic species, viruses, plasmids and units of genetic variation.</title>
        <authorList>
            <person name="Nielsen H.B."/>
            <person name="Almeida M."/>
            <person name="Juncker A.S."/>
            <person name="Rasmussen S."/>
            <person name="Li J."/>
            <person name="Sunagawa S."/>
            <person name="Plichta D."/>
            <person name="Gautier L."/>
            <person name="Le Chatelier E."/>
            <person name="Peletier E."/>
            <person name="Bonde I."/>
            <person name="Nielsen T."/>
            <person name="Manichanh C."/>
            <person name="Arumugam M."/>
            <person name="Batto J."/>
            <person name="Santos M.B.Q.D."/>
            <person name="Blom N."/>
            <person name="Borruel N."/>
            <person name="Burgdorf K.S."/>
            <person name="Boumezbeur F."/>
            <person name="Casellas F."/>
            <person name="Dore J."/>
            <person name="Guarner F."/>
            <person name="Hansen T."/>
            <person name="Hildebrand F."/>
            <person name="Kaas R.S."/>
            <person name="Kennedy S."/>
            <person name="Kristiansen K."/>
            <person name="Kultima J.R."/>
            <person name="Leonard P."/>
            <person name="Levenez F."/>
            <person name="Lund O."/>
            <person name="Moumen B."/>
            <person name="Le Paslier D."/>
            <person name="Pons N."/>
            <person name="Pedersen O."/>
            <person name="Prifti E."/>
            <person name="Qin J."/>
            <person name="Raes J."/>
            <person name="Tap J."/>
            <person name="Tims S."/>
            <person name="Ussery D.W."/>
            <person name="Yamada T."/>
            <person name="MetaHit consortium"/>
            <person name="Renault P."/>
            <person name="Sicheritz-Ponten T."/>
            <person name="Bork P."/>
            <person name="Wang J."/>
            <person name="Brunak S."/>
            <person name="Ehrlich S.D."/>
        </authorList>
    </citation>
    <scope>NUCLEOTIDE SEQUENCE [LARGE SCALE GENOMIC DNA]</scope>
</reference>
<proteinExistence type="predicted"/>
<dbReference type="CDD" id="cd00102">
    <property type="entry name" value="IPT"/>
    <property type="match status" value="2"/>
</dbReference>
<sequence length="489" mass="52909">MKKILFVLPFLMLAFLWACDDDAEIVRMENPDPNATITSVSPQRGLVGTVVAIAGTNFGAASQLVQVYFTGVEESVPLLSCEDKELQVAVPEGAQTGPLTIVVMDQKIVTDLEFAITPDPEMASVSVQQGYASDEIVITGSNFGTTVEDVRLYSVIDGEEIEFEILSCTDTEIKAKVPAVSEFGQFDLNLSVLGRSAVNKLSFTYLEQAAITSVTVENPLIGEFVFAGDNVIVKGTGFGTVVDEVEVTMGGLAATVVSCTNEEIKAQVPDGFTGGAVTVTRNNRQAVSEKELQVLAPNTDITSSVLKNYKQPFSAKAYSEGQAGDNTGDVWAEPTDWIVNDAVKNMYNRLGSGWASAPTGGLSTNKDLLTIQVGWNKDVTFVSNGKIYQSIKLPKGQYKVQIAVEEVTNPTRGTRYFVICEGEELPDKEALETNNISYLALDTKQNYEHIFTLNQVYDNISLGFLANITQSESNLKVSSVKLIYLGSNN</sequence>
<dbReference type="Pfam" id="PF16405">
    <property type="entry name" value="DUF5013"/>
    <property type="match status" value="1"/>
</dbReference>
<protein>
    <submittedName>
        <fullName evidence="3">IPT/TIG domain protein</fullName>
    </submittedName>
</protein>
<keyword evidence="1" id="KW-0732">Signal</keyword>
<dbReference type="Proteomes" id="UP000018372">
    <property type="component" value="Unassembled WGS sequence"/>
</dbReference>
<dbReference type="InterPro" id="IPR014756">
    <property type="entry name" value="Ig_E-set"/>
</dbReference>
<dbReference type="PANTHER" id="PTHR46769">
    <property type="entry name" value="POLYCYSTIC KIDNEY AND HEPATIC DISEASE 1 (AUTOSOMAL RECESSIVE)-LIKE 1"/>
    <property type="match status" value="1"/>
</dbReference>
<dbReference type="SUPFAM" id="SSF81296">
    <property type="entry name" value="E set domains"/>
    <property type="match status" value="3"/>
</dbReference>
<gene>
    <name evidence="3" type="ORF">BN536_01826</name>
</gene>
<dbReference type="SMART" id="SM00429">
    <property type="entry name" value="IPT"/>
    <property type="match status" value="2"/>
</dbReference>
<name>R5V8T4_9BACT</name>
<dbReference type="EMBL" id="CBAT010000099">
    <property type="protein sequence ID" value="CCZ86988.1"/>
    <property type="molecule type" value="Genomic_DNA"/>
</dbReference>
<organism evidence="3 4">
    <name type="scientific">Phocaeicola plebeius CAG:211</name>
    <dbReference type="NCBI Taxonomy" id="1263052"/>
    <lineage>
        <taxon>Bacteria</taxon>
        <taxon>Pseudomonadati</taxon>
        <taxon>Bacteroidota</taxon>
        <taxon>Bacteroidia</taxon>
        <taxon>Bacteroidales</taxon>
        <taxon>Bacteroidaceae</taxon>
        <taxon>Phocaeicola</taxon>
    </lineage>
</organism>
<evidence type="ECO:0000313" key="3">
    <source>
        <dbReference type="EMBL" id="CCZ86988.1"/>
    </source>
</evidence>
<comment type="caution">
    <text evidence="3">The sequence shown here is derived from an EMBL/GenBank/DDBJ whole genome shotgun (WGS) entry which is preliminary data.</text>
</comment>
<dbReference type="InterPro" id="IPR032181">
    <property type="entry name" value="DUF5013"/>
</dbReference>
<dbReference type="Gene3D" id="2.60.40.10">
    <property type="entry name" value="Immunoglobulins"/>
    <property type="match status" value="3"/>
</dbReference>
<dbReference type="InterPro" id="IPR052387">
    <property type="entry name" value="Fibrocystin"/>
</dbReference>
<feature type="domain" description="IPT/TIG" evidence="2">
    <location>
        <begin position="34"/>
        <end position="117"/>
    </location>
</feature>